<dbReference type="PANTHER" id="PTHR12919">
    <property type="entry name" value="30S RIBOSOMAL PROTEIN S16"/>
    <property type="match status" value="1"/>
</dbReference>
<dbReference type="NCBIfam" id="TIGR00002">
    <property type="entry name" value="S16"/>
    <property type="match status" value="1"/>
</dbReference>
<dbReference type="GO" id="GO:0032543">
    <property type="term" value="P:mitochondrial translation"/>
    <property type="evidence" value="ECO:0007669"/>
    <property type="project" value="TreeGrafter"/>
</dbReference>
<evidence type="ECO:0000313" key="5">
    <source>
        <dbReference type="EMBL" id="KAF4667619.1"/>
    </source>
</evidence>
<reference evidence="5 6" key="1">
    <citation type="submission" date="2020-04" db="EMBL/GenBank/DDBJ databases">
        <title>Perkinsus chesapeaki whole genome sequence.</title>
        <authorList>
            <person name="Bogema D.R."/>
        </authorList>
    </citation>
    <scope>NUCLEOTIDE SEQUENCE [LARGE SCALE GENOMIC DNA]</scope>
    <source>
        <strain evidence="5">ATCC PRA-425</strain>
    </source>
</reference>
<keyword evidence="3" id="KW-0687">Ribonucleoprotein</keyword>
<keyword evidence="4" id="KW-0812">Transmembrane</keyword>
<dbReference type="OrthoDB" id="407221at2759"/>
<dbReference type="GO" id="GO:0003735">
    <property type="term" value="F:structural constituent of ribosome"/>
    <property type="evidence" value="ECO:0007669"/>
    <property type="project" value="InterPro"/>
</dbReference>
<keyword evidence="2" id="KW-0689">Ribosomal protein</keyword>
<keyword evidence="4" id="KW-0472">Membrane</keyword>
<proteinExistence type="inferred from homology"/>
<gene>
    <name evidence="5" type="primary">TRAPPC4</name>
    <name evidence="5" type="ORF">FOL47_003458</name>
</gene>
<dbReference type="EMBL" id="JAAPAO010000207">
    <property type="protein sequence ID" value="KAF4667619.1"/>
    <property type="molecule type" value="Genomic_DNA"/>
</dbReference>
<name>A0A7J6M7Z3_PERCH</name>
<keyword evidence="4" id="KW-1133">Transmembrane helix</keyword>
<evidence type="ECO:0000256" key="4">
    <source>
        <dbReference type="SAM" id="Phobius"/>
    </source>
</evidence>
<comment type="caution">
    <text evidence="5">The sequence shown here is derived from an EMBL/GenBank/DDBJ whole genome shotgun (WGS) entry which is preliminary data.</text>
</comment>
<dbReference type="PANTHER" id="PTHR12919:SF20">
    <property type="entry name" value="SMALL RIBOSOMAL SUBUNIT PROTEIN BS16M"/>
    <property type="match status" value="1"/>
</dbReference>
<dbReference type="Gene3D" id="3.30.1320.10">
    <property type="match status" value="1"/>
</dbReference>
<evidence type="ECO:0000313" key="6">
    <source>
        <dbReference type="Proteomes" id="UP000591131"/>
    </source>
</evidence>
<dbReference type="AlphaFoldDB" id="A0A7J6M7Z3"/>
<feature type="transmembrane region" description="Helical" evidence="4">
    <location>
        <begin position="233"/>
        <end position="254"/>
    </location>
</feature>
<comment type="similarity">
    <text evidence="1">Belongs to the bacterial ribosomal protein bS16 family.</text>
</comment>
<organism evidence="5 6">
    <name type="scientific">Perkinsus chesapeaki</name>
    <name type="common">Clam parasite</name>
    <name type="synonym">Perkinsus andrewsi</name>
    <dbReference type="NCBI Taxonomy" id="330153"/>
    <lineage>
        <taxon>Eukaryota</taxon>
        <taxon>Sar</taxon>
        <taxon>Alveolata</taxon>
        <taxon>Perkinsozoa</taxon>
        <taxon>Perkinsea</taxon>
        <taxon>Perkinsida</taxon>
        <taxon>Perkinsidae</taxon>
        <taxon>Perkinsus</taxon>
    </lineage>
</organism>
<protein>
    <submittedName>
        <fullName evidence="5">Trafficking protein particle complex subunit 4</fullName>
    </submittedName>
</protein>
<evidence type="ECO:0000256" key="1">
    <source>
        <dbReference type="ARBA" id="ARBA00006668"/>
    </source>
</evidence>
<accession>A0A7J6M7Z3</accession>
<dbReference type="InterPro" id="IPR000307">
    <property type="entry name" value="Ribosomal_bS16"/>
</dbReference>
<dbReference type="HAMAP" id="MF_00385">
    <property type="entry name" value="Ribosomal_bS16"/>
    <property type="match status" value="1"/>
</dbReference>
<dbReference type="Proteomes" id="UP000591131">
    <property type="component" value="Unassembled WGS sequence"/>
</dbReference>
<dbReference type="Pfam" id="PF00886">
    <property type="entry name" value="Ribosomal_S16"/>
    <property type="match status" value="1"/>
</dbReference>
<keyword evidence="6" id="KW-1185">Reference proteome</keyword>
<dbReference type="SUPFAM" id="SSF54565">
    <property type="entry name" value="Ribosomal protein S16"/>
    <property type="match status" value="1"/>
</dbReference>
<evidence type="ECO:0000256" key="3">
    <source>
        <dbReference type="ARBA" id="ARBA00023274"/>
    </source>
</evidence>
<sequence length="287" mass="32237">MFFTSSPTFVRPMFLPYFSKKTGAPRLRLQLMGKKGRRFYRMVACNQKDPRNGKHMEVLGSFAPKVKSGVKEIRLRFSRSKFWLGVGATMSPQVEHILALSNLIPPPPPAYGRRTKGHYELLSQVLEERQKAHQAAIEVDYSDHRFEDCDSSCKIDCRYGGRWDQACSKNFGRMCSLTSVPSVYNPIEIVSSMCLPKECDNSGDRSRIIRDVMHGDMRRYQSVTCPSDTLSKVFTALLIIISTALVGLATYLVLVPPTRTAALLASASSLKGSTRKTLNRLFGSVRK</sequence>
<evidence type="ECO:0000256" key="2">
    <source>
        <dbReference type="ARBA" id="ARBA00022980"/>
    </source>
</evidence>
<dbReference type="InterPro" id="IPR023803">
    <property type="entry name" value="Ribosomal_bS16_dom_sf"/>
</dbReference>
<dbReference type="GO" id="GO:0015935">
    <property type="term" value="C:small ribosomal subunit"/>
    <property type="evidence" value="ECO:0007669"/>
    <property type="project" value="TreeGrafter"/>
</dbReference>
<dbReference type="GO" id="GO:0005739">
    <property type="term" value="C:mitochondrion"/>
    <property type="evidence" value="ECO:0007669"/>
    <property type="project" value="GOC"/>
</dbReference>